<evidence type="ECO:0000256" key="2">
    <source>
        <dbReference type="SAM" id="Phobius"/>
    </source>
</evidence>
<keyword evidence="2" id="KW-0472">Membrane</keyword>
<evidence type="ECO:0000313" key="5">
    <source>
        <dbReference type="Proteomes" id="UP000674938"/>
    </source>
</evidence>
<reference evidence="4" key="1">
    <citation type="submission" date="2020-12" db="EMBL/GenBank/DDBJ databases">
        <title>Vagococcus allomyrinae sp. nov. and Enterococcus lavae sp. nov., isolated from the larvae of Allomyrina dichotoma.</title>
        <authorList>
            <person name="Lee S.D."/>
        </authorList>
    </citation>
    <scope>NUCLEOTIDE SEQUENCE</scope>
    <source>
        <strain evidence="4">BWB3-3</strain>
    </source>
</reference>
<keyword evidence="5" id="KW-1185">Reference proteome</keyword>
<organism evidence="4 5">
    <name type="scientific">Vagococcus allomyrinae</name>
    <dbReference type="NCBI Taxonomy" id="2794353"/>
    <lineage>
        <taxon>Bacteria</taxon>
        <taxon>Bacillati</taxon>
        <taxon>Bacillota</taxon>
        <taxon>Bacilli</taxon>
        <taxon>Lactobacillales</taxon>
        <taxon>Enterococcaceae</taxon>
        <taxon>Vagococcus</taxon>
    </lineage>
</organism>
<dbReference type="RefSeq" id="WP_209529900.1">
    <property type="nucleotide sequence ID" value="NZ_JAEEGA010000011.1"/>
</dbReference>
<feature type="transmembrane region" description="Helical" evidence="2">
    <location>
        <begin position="114"/>
        <end position="135"/>
    </location>
</feature>
<comment type="similarity">
    <text evidence="1">Belongs to the UPF0177 family.</text>
</comment>
<keyword evidence="4" id="KW-0378">Hydrolase</keyword>
<dbReference type="EMBL" id="JAEEGA010000011">
    <property type="protein sequence ID" value="MBP1042587.1"/>
    <property type="molecule type" value="Genomic_DNA"/>
</dbReference>
<evidence type="ECO:0000256" key="1">
    <source>
        <dbReference type="ARBA" id="ARBA00009067"/>
    </source>
</evidence>
<gene>
    <name evidence="4" type="ORF">I6N95_16345</name>
</gene>
<dbReference type="GO" id="GO:0004175">
    <property type="term" value="F:endopeptidase activity"/>
    <property type="evidence" value="ECO:0007669"/>
    <property type="project" value="UniProtKB-ARBA"/>
</dbReference>
<feature type="transmembrane region" description="Helical" evidence="2">
    <location>
        <begin position="147"/>
        <end position="169"/>
    </location>
</feature>
<dbReference type="PANTHER" id="PTHR39430">
    <property type="entry name" value="MEMBRANE-ASSOCIATED PROTEASE-RELATED"/>
    <property type="match status" value="1"/>
</dbReference>
<proteinExistence type="inferred from homology"/>
<dbReference type="Pfam" id="PF02517">
    <property type="entry name" value="Rce1-like"/>
    <property type="match status" value="1"/>
</dbReference>
<accession>A0A940PDI4</accession>
<keyword evidence="4" id="KW-0482">Metalloprotease</keyword>
<evidence type="ECO:0000259" key="3">
    <source>
        <dbReference type="Pfam" id="PF02517"/>
    </source>
</evidence>
<feature type="transmembrane region" description="Helical" evidence="2">
    <location>
        <begin position="50"/>
        <end position="68"/>
    </location>
</feature>
<keyword evidence="2" id="KW-0812">Transmembrane</keyword>
<comment type="caution">
    <text evidence="4">The sequence shown here is derived from an EMBL/GenBank/DDBJ whole genome shotgun (WGS) entry which is preliminary data.</text>
</comment>
<keyword evidence="2" id="KW-1133">Transmembrane helix</keyword>
<feature type="transmembrane region" description="Helical" evidence="2">
    <location>
        <begin position="221"/>
        <end position="239"/>
    </location>
</feature>
<dbReference type="Proteomes" id="UP000674938">
    <property type="component" value="Unassembled WGS sequence"/>
</dbReference>
<protein>
    <submittedName>
        <fullName evidence="4">CPBP family intramembrane metalloprotease</fullName>
    </submittedName>
</protein>
<dbReference type="GO" id="GO:0008237">
    <property type="term" value="F:metallopeptidase activity"/>
    <property type="evidence" value="ECO:0007669"/>
    <property type="project" value="UniProtKB-KW"/>
</dbReference>
<feature type="transmembrane region" description="Helical" evidence="2">
    <location>
        <begin position="88"/>
        <end position="108"/>
    </location>
</feature>
<dbReference type="InterPro" id="IPR003675">
    <property type="entry name" value="Rce1/LyrA-like_dom"/>
</dbReference>
<feature type="transmembrane region" description="Helical" evidence="2">
    <location>
        <begin position="175"/>
        <end position="200"/>
    </location>
</feature>
<keyword evidence="4" id="KW-0645">Protease</keyword>
<evidence type="ECO:0000313" key="4">
    <source>
        <dbReference type="EMBL" id="MBP1042587.1"/>
    </source>
</evidence>
<dbReference type="AlphaFoldDB" id="A0A940PDI4"/>
<sequence length="249" mass="27126">MTKKTTDLGIKKKEKIGGKLTLLVLLSLIMPTIAGVIIGVKEITNQGTIYMIQFVAIAVGCLLALIWARLSSFTFKELGFRKFTVGKWLMGLLVIEGLASAGGMKNHIELTEWVWLVLFMLAVGVFEELIYRGLILNYIQKSSRKKAILLSAGLFGIGHLVNVLGGAALNLTVVQIVFAGLFGIVTAELVMLTGSILPVMVWHTCHNILSNLTNSSVTTELIVVGVQCLVLALMAVLLWRQLFSNNLIS</sequence>
<feature type="domain" description="CAAX prenyl protease 2/Lysostaphin resistance protein A-like" evidence="3">
    <location>
        <begin position="112"/>
        <end position="208"/>
    </location>
</feature>
<dbReference type="PANTHER" id="PTHR39430:SF1">
    <property type="entry name" value="PROTEASE"/>
    <property type="match status" value="1"/>
</dbReference>
<name>A0A940PDI4_9ENTE</name>
<dbReference type="GO" id="GO:0080120">
    <property type="term" value="P:CAAX-box protein maturation"/>
    <property type="evidence" value="ECO:0007669"/>
    <property type="project" value="UniProtKB-ARBA"/>
</dbReference>
<feature type="transmembrane region" description="Helical" evidence="2">
    <location>
        <begin position="20"/>
        <end position="38"/>
    </location>
</feature>